<evidence type="ECO:0000259" key="1">
    <source>
        <dbReference type="Pfam" id="PF20114"/>
    </source>
</evidence>
<dbReference type="InterPro" id="IPR045443">
    <property type="entry name" value="DUF6504"/>
</dbReference>
<accession>X1PVQ4</accession>
<dbReference type="AlphaFoldDB" id="X1PVQ4"/>
<proteinExistence type="predicted"/>
<gene>
    <name evidence="2" type="ORF">S06H3_40126</name>
</gene>
<dbReference type="EMBL" id="BARV01024602">
    <property type="protein sequence ID" value="GAI35024.1"/>
    <property type="molecule type" value="Genomic_DNA"/>
</dbReference>
<protein>
    <recommendedName>
        <fullName evidence="1">DUF6504 domain-containing protein</fullName>
    </recommendedName>
</protein>
<comment type="caution">
    <text evidence="2">The sequence shown here is derived from an EMBL/GenBank/DDBJ whole genome shotgun (WGS) entry which is preliminary data.</text>
</comment>
<organism evidence="2">
    <name type="scientific">marine sediment metagenome</name>
    <dbReference type="NCBI Taxonomy" id="412755"/>
    <lineage>
        <taxon>unclassified sequences</taxon>
        <taxon>metagenomes</taxon>
        <taxon>ecological metagenomes</taxon>
    </lineage>
</organism>
<reference evidence="2" key="1">
    <citation type="journal article" date="2014" name="Front. Microbiol.">
        <title>High frequency of phylogenetically diverse reductive dehalogenase-homologous genes in deep subseafloor sedimentary metagenomes.</title>
        <authorList>
            <person name="Kawai M."/>
            <person name="Futagami T."/>
            <person name="Toyoda A."/>
            <person name="Takaki Y."/>
            <person name="Nishi S."/>
            <person name="Hori S."/>
            <person name="Arai W."/>
            <person name="Tsubouchi T."/>
            <person name="Morono Y."/>
            <person name="Uchiyama I."/>
            <person name="Ito T."/>
            <person name="Fujiyama A."/>
            <person name="Inagaki F."/>
            <person name="Takami H."/>
        </authorList>
    </citation>
    <scope>NUCLEOTIDE SEQUENCE</scope>
    <source>
        <strain evidence="2">Expedition CK06-06</strain>
    </source>
</reference>
<dbReference type="Pfam" id="PF20114">
    <property type="entry name" value="DUF6504"/>
    <property type="match status" value="1"/>
</dbReference>
<evidence type="ECO:0000313" key="2">
    <source>
        <dbReference type="EMBL" id="GAI35024.1"/>
    </source>
</evidence>
<feature type="domain" description="DUF6504" evidence="1">
    <location>
        <begin position="43"/>
        <end position="134"/>
    </location>
</feature>
<name>X1PVQ4_9ZZZZ</name>
<sequence>MKTSNKKEMKSGNRDFPSFLGEETMQEKMNIQKENSFQLAQESRFYSQRIEVETINQSFYPSAFVWRGQRYVINKIIHSWPDSGYAKSTPNKRDWRLRHHRNYFVVRTDGGRVFKIYHDRGVKKDSPRVWILNEELFMSKPRESVSSKDENCREKGK</sequence>